<dbReference type="WBParaSite" id="Csp11.Scaffold629.g12555.t1">
    <property type="protein sequence ID" value="Csp11.Scaffold629.g12555.t1"/>
    <property type="gene ID" value="Csp11.Scaffold629.g12555"/>
</dbReference>
<proteinExistence type="predicted"/>
<dbReference type="AlphaFoldDB" id="A0A1I7TWR2"/>
<dbReference type="Proteomes" id="UP000095282">
    <property type="component" value="Unplaced"/>
</dbReference>
<evidence type="ECO:0000313" key="1">
    <source>
        <dbReference type="Proteomes" id="UP000095282"/>
    </source>
</evidence>
<name>A0A1I7TWR2_9PELO</name>
<keyword evidence="1" id="KW-1185">Reference proteome</keyword>
<sequence length="125" mass="15016">MKEQMSVEAFLASGSLEEEDRKKKGIQIISIQDLYKDLDRRLFLLGARSPFPNGYMRVSMRELKTATARDLERIKAHYKDLQQKIMDIQMEHWKICFVWYLDTSKAEWRIREFGRMILGTDRRRN</sequence>
<organism evidence="1 2">
    <name type="scientific">Caenorhabditis tropicalis</name>
    <dbReference type="NCBI Taxonomy" id="1561998"/>
    <lineage>
        <taxon>Eukaryota</taxon>
        <taxon>Metazoa</taxon>
        <taxon>Ecdysozoa</taxon>
        <taxon>Nematoda</taxon>
        <taxon>Chromadorea</taxon>
        <taxon>Rhabditida</taxon>
        <taxon>Rhabditina</taxon>
        <taxon>Rhabditomorpha</taxon>
        <taxon>Rhabditoidea</taxon>
        <taxon>Rhabditidae</taxon>
        <taxon>Peloderinae</taxon>
        <taxon>Caenorhabditis</taxon>
    </lineage>
</organism>
<accession>A0A1I7TWR2</accession>
<protein>
    <submittedName>
        <fullName evidence="2">K-box domain-containing protein</fullName>
    </submittedName>
</protein>
<dbReference type="eggNOG" id="ENOG502RAPK">
    <property type="taxonomic scope" value="Eukaryota"/>
</dbReference>
<evidence type="ECO:0000313" key="2">
    <source>
        <dbReference type="WBParaSite" id="Csp11.Scaffold629.g12555.t1"/>
    </source>
</evidence>
<reference evidence="2" key="1">
    <citation type="submission" date="2016-11" db="UniProtKB">
        <authorList>
            <consortium name="WormBaseParasite"/>
        </authorList>
    </citation>
    <scope>IDENTIFICATION</scope>
</reference>